<evidence type="ECO:0000313" key="2">
    <source>
        <dbReference type="Proteomes" id="UP000246303"/>
    </source>
</evidence>
<dbReference type="Pfam" id="PF11017">
    <property type="entry name" value="DUF2855"/>
    <property type="match status" value="1"/>
</dbReference>
<dbReference type="RefSeq" id="WP_110107069.1">
    <property type="nucleotide sequence ID" value="NZ_JACBZZ010000001.1"/>
</dbReference>
<protein>
    <submittedName>
        <fullName evidence="1">DUF2855 domain-containing protein</fullName>
    </submittedName>
</protein>
<evidence type="ECO:0000313" key="1">
    <source>
        <dbReference type="EMBL" id="PXA64566.1"/>
    </source>
</evidence>
<gene>
    <name evidence="1" type="ORF">CVS29_14620</name>
</gene>
<reference evidence="1 2" key="1">
    <citation type="submission" date="2018-05" db="EMBL/GenBank/DDBJ databases">
        <title>Genetic diversity of glacier-inhabiting Cryobacterium bacteria in China and description of Cryobacterium mengkeensis sp. nov. and Arthrobacter glacialis sp. nov.</title>
        <authorList>
            <person name="Liu Q."/>
            <person name="Xin Y.-H."/>
        </authorList>
    </citation>
    <scope>NUCLEOTIDE SEQUENCE [LARGE SCALE GENOMIC DNA]</scope>
    <source>
        <strain evidence="1 2">GP3</strain>
    </source>
</reference>
<name>A0A2V3DQJ0_9MICC</name>
<keyword evidence="2" id="KW-1185">Reference proteome</keyword>
<accession>A0A2V3DQJ0</accession>
<proteinExistence type="predicted"/>
<comment type="caution">
    <text evidence="1">The sequence shown here is derived from an EMBL/GenBank/DDBJ whole genome shotgun (WGS) entry which is preliminary data.</text>
</comment>
<dbReference type="AlphaFoldDB" id="A0A2V3DQJ0"/>
<dbReference type="InterPro" id="IPR021276">
    <property type="entry name" value="DUF2855"/>
</dbReference>
<dbReference type="EMBL" id="QHLZ01000010">
    <property type="protein sequence ID" value="PXA64566.1"/>
    <property type="molecule type" value="Genomic_DNA"/>
</dbReference>
<organism evidence="1 2">
    <name type="scientific">Arthrobacter psychrochitiniphilus</name>
    <dbReference type="NCBI Taxonomy" id="291045"/>
    <lineage>
        <taxon>Bacteria</taxon>
        <taxon>Bacillati</taxon>
        <taxon>Actinomycetota</taxon>
        <taxon>Actinomycetes</taxon>
        <taxon>Micrococcales</taxon>
        <taxon>Micrococcaceae</taxon>
        <taxon>Arthrobacter</taxon>
    </lineage>
</organism>
<sequence>MTQFQINKTDPARTRLIEMTPADYAATMGEGDVLVRVDRFGLSSNNITYVVLGDRMDYWQFFPAAPEPGDDAAGADGWGLMPVWGFGDVVESRCANLEVGERLFGYFPPATHLLMHPDAARPAVSPVVDVSAHRAELPTTYNTYQRVLQEPDYDPADDDLRILLNPLQTTAWALREQLRDAAWFAAEQVVIVSASSKTGIGLARALKQDESAPAIIGITAPKNRDFVMGLGLYDQVVSYDEIEESLSHRPSAVVDMAGSGDVLGRVHRHLGDAMLHSINVGLTHWDQAGGGTGIIRERSEMFFAPGVFQKRMKQWGAAEFNRVTQEFLRSAFTESKGWLTIEPMNGLDGLDAGYALVREGQLAPGSAIVVAP</sequence>
<dbReference type="OrthoDB" id="8953110at2"/>
<dbReference type="Proteomes" id="UP000246303">
    <property type="component" value="Unassembled WGS sequence"/>
</dbReference>